<keyword evidence="4" id="KW-0472">Membrane</keyword>
<dbReference type="AlphaFoldDB" id="A0A2K9YSY9"/>
<organism evidence="5 6">
    <name type="scientific">Metamycoplasma hominis</name>
    <name type="common">Mycoplasma hominis</name>
    <dbReference type="NCBI Taxonomy" id="2098"/>
    <lineage>
        <taxon>Bacteria</taxon>
        <taxon>Bacillati</taxon>
        <taxon>Mycoplasmatota</taxon>
        <taxon>Mycoplasmoidales</taxon>
        <taxon>Metamycoplasmataceae</taxon>
        <taxon>Metamycoplasma</taxon>
    </lineage>
</organism>
<name>A0A2K9YSY9_METHO</name>
<reference evidence="5 6" key="2">
    <citation type="submission" date="2018-10" db="EMBL/GenBank/DDBJ databases">
        <title>Detection and isolation of Mycoplasma hominis as a predominant microorganism from pelvic cavity of patient with salpingitis and tubo-ovarian abscess.</title>
        <authorList>
            <person name="Guschin A.E."/>
            <person name="Khayrullina G.A."/>
            <person name="Rakovskaya I.V."/>
            <person name="Shelenkov A.A."/>
            <person name="Shagin D.A."/>
        </authorList>
    </citation>
    <scope>NUCLEOTIDE SEQUENCE [LARGE SCALE GENOMIC DNA]</scope>
    <source>
        <strain evidence="6">TOA</strain>
    </source>
</reference>
<evidence type="ECO:0000313" key="6">
    <source>
        <dbReference type="Proteomes" id="UP000029712"/>
    </source>
</evidence>
<keyword evidence="2" id="KW-0812">Transmembrane</keyword>
<dbReference type="Pfam" id="PF04193">
    <property type="entry name" value="PQ-loop"/>
    <property type="match status" value="1"/>
</dbReference>
<evidence type="ECO:0000256" key="2">
    <source>
        <dbReference type="ARBA" id="ARBA00022692"/>
    </source>
</evidence>
<gene>
    <name evidence="5" type="ORF">KN71_000905</name>
</gene>
<dbReference type="OrthoDB" id="398361at2"/>
<keyword evidence="3" id="KW-1133">Transmembrane helix</keyword>
<dbReference type="EMBL" id="CP033021">
    <property type="protein sequence ID" value="AYN65264.1"/>
    <property type="molecule type" value="Genomic_DNA"/>
</dbReference>
<dbReference type="GeneID" id="89679189"/>
<comment type="subcellular location">
    <subcellularLocation>
        <location evidence="1">Membrane</location>
        <topology evidence="1">Multi-pass membrane protein</topology>
    </subcellularLocation>
</comment>
<dbReference type="RefSeq" id="WP_020002681.1">
    <property type="nucleotide sequence ID" value="NZ_CP009677.1"/>
</dbReference>
<evidence type="ECO:0000256" key="4">
    <source>
        <dbReference type="ARBA" id="ARBA00023136"/>
    </source>
</evidence>
<accession>A0A2K9YSY9</accession>
<evidence type="ECO:0000256" key="3">
    <source>
        <dbReference type="ARBA" id="ARBA00022989"/>
    </source>
</evidence>
<dbReference type="Gene3D" id="1.20.1280.290">
    <property type="match status" value="2"/>
</dbReference>
<protein>
    <submittedName>
        <fullName evidence="5">Uncharacterized protein</fullName>
    </submittedName>
</protein>
<sequence length="265" mass="30097">MNINSIKIAIQLFGIFGSIVTICLGIPQLIRLKKTKNTGKVSFAAFWVFYYGILAWLVLGVFTSSENSWYLFLSNFACVTITSFTVFYLYWYYEKLTKKMLIRAIVGISINQVISLIFLCLFFVTVYQKLKFGKFYPDNSIIPVLPGNAQLAFGLICPAFTSAAFFPGLIVSLIKKEEISLSPWMALVYMLNNTFWILYFSLNIVYSKFGVDQAALNSMPGFIGGLVWQLLALGMFAFQFGVTLHFDIKHKKQQKQAMVNVINQN</sequence>
<evidence type="ECO:0000313" key="5">
    <source>
        <dbReference type="EMBL" id="AYN65264.1"/>
    </source>
</evidence>
<reference evidence="5 6" key="1">
    <citation type="submission" date="2014-08" db="EMBL/GenBank/DDBJ databases">
        <authorList>
            <person name="Kuleshov K."/>
            <person name="Dedkov V."/>
            <person name="Markelov M."/>
            <person name="Pimkina E."/>
        </authorList>
    </citation>
    <scope>NUCLEOTIDE SEQUENCE [LARGE SCALE GENOMIC DNA]</scope>
    <source>
        <strain evidence="6">TOA</strain>
    </source>
</reference>
<evidence type="ECO:0000256" key="1">
    <source>
        <dbReference type="ARBA" id="ARBA00004141"/>
    </source>
</evidence>
<proteinExistence type="predicted"/>
<dbReference type="Proteomes" id="UP000029712">
    <property type="component" value="Chromosome"/>
</dbReference>
<dbReference type="InterPro" id="IPR006603">
    <property type="entry name" value="PQ-loop_rpt"/>
</dbReference>